<keyword evidence="1" id="KW-0479">Metal-binding</keyword>
<dbReference type="PANTHER" id="PTHR46983">
    <property type="entry name" value="CYSTEINE AND HISTIDINE-RICH DOMAIN-CONTAINING PROTEIN 1"/>
    <property type="match status" value="1"/>
</dbReference>
<dbReference type="SUPFAM" id="SSF49764">
    <property type="entry name" value="HSP20-like chaperones"/>
    <property type="match status" value="1"/>
</dbReference>
<evidence type="ECO:0000256" key="2">
    <source>
        <dbReference type="ARBA" id="ARBA00022737"/>
    </source>
</evidence>
<dbReference type="EMBL" id="ML977313">
    <property type="protein sequence ID" value="KAF2120587.1"/>
    <property type="molecule type" value="Genomic_DNA"/>
</dbReference>
<feature type="domain" description="CHORD" evidence="6">
    <location>
        <begin position="169"/>
        <end position="230"/>
    </location>
</feature>
<dbReference type="PROSITE" id="PS51203">
    <property type="entry name" value="CS"/>
    <property type="match status" value="1"/>
</dbReference>
<evidence type="ECO:0000259" key="5">
    <source>
        <dbReference type="PROSITE" id="PS51203"/>
    </source>
</evidence>
<feature type="domain" description="CS" evidence="5">
    <location>
        <begin position="246"/>
        <end position="335"/>
    </location>
</feature>
<organism evidence="7 8">
    <name type="scientific">Lophiotrema nucula</name>
    <dbReference type="NCBI Taxonomy" id="690887"/>
    <lineage>
        <taxon>Eukaryota</taxon>
        <taxon>Fungi</taxon>
        <taxon>Dikarya</taxon>
        <taxon>Ascomycota</taxon>
        <taxon>Pezizomycotina</taxon>
        <taxon>Dothideomycetes</taxon>
        <taxon>Pleosporomycetidae</taxon>
        <taxon>Pleosporales</taxon>
        <taxon>Lophiotremataceae</taxon>
        <taxon>Lophiotrema</taxon>
    </lineage>
</organism>
<dbReference type="CDD" id="cd06466">
    <property type="entry name" value="p23_CS_SGT1_like"/>
    <property type="match status" value="1"/>
</dbReference>
<dbReference type="InterPro" id="IPR039790">
    <property type="entry name" value="CHRD1"/>
</dbReference>
<sequence>MFALLLGCVLAFGGAFYLLYISPNVPSSKPSLSTAMAKKCVHKGCNKVYEDENADCVYHPGPPVFHEGQKGWECCKPRVLTFDEFLEIPPCTTGKHSDVDDTPAPKPKPAPDLPNDSSTDLARSKADKDRLGPPIERTPQPTSGRASPAPPPESEDDDPSLEIQAGQSCRRRGCSATYNGDSSREGENCVHHPGAPIFHEGSKGYTCCKRRVLEFDQFLNIEGCKTKDRHLFVGKGKKPGEEQLTKDSVRTDFYQTGTSVVASLFLKKIVKESSTIKFTPATVDVDLHTSDSKRFQTEIPLFGTIDPEKSTFRILGTKAELTLVKADGLGWPVLRSGDPLTGEIIQAGRAGRV</sequence>
<evidence type="ECO:0000313" key="7">
    <source>
        <dbReference type="EMBL" id="KAF2120587.1"/>
    </source>
</evidence>
<evidence type="ECO:0000256" key="3">
    <source>
        <dbReference type="ARBA" id="ARBA00022833"/>
    </source>
</evidence>
<dbReference type="InterPro" id="IPR008978">
    <property type="entry name" value="HSP20-like_chaperone"/>
</dbReference>
<feature type="domain" description="CHORD" evidence="6">
    <location>
        <begin position="40"/>
        <end position="96"/>
    </location>
</feature>
<evidence type="ECO:0000256" key="1">
    <source>
        <dbReference type="ARBA" id="ARBA00022723"/>
    </source>
</evidence>
<dbReference type="Proteomes" id="UP000799770">
    <property type="component" value="Unassembled WGS sequence"/>
</dbReference>
<feature type="compositionally biased region" description="Basic and acidic residues" evidence="4">
    <location>
        <begin position="122"/>
        <end position="131"/>
    </location>
</feature>
<dbReference type="PANTHER" id="PTHR46983:SF3">
    <property type="entry name" value="CHPADIPLOID STATE MAINTENANCE PROTEIN CHPA"/>
    <property type="match status" value="1"/>
</dbReference>
<protein>
    <submittedName>
        <fullName evidence="7">HSP20-like chaperone</fullName>
    </submittedName>
</protein>
<evidence type="ECO:0000259" key="6">
    <source>
        <dbReference type="PROSITE" id="PS51401"/>
    </source>
</evidence>
<dbReference type="Pfam" id="PF04968">
    <property type="entry name" value="CHORD"/>
    <property type="match status" value="2"/>
</dbReference>
<dbReference type="PROSITE" id="PS51401">
    <property type="entry name" value="CHORD"/>
    <property type="match status" value="2"/>
</dbReference>
<dbReference type="Pfam" id="PF04969">
    <property type="entry name" value="CS"/>
    <property type="match status" value="1"/>
</dbReference>
<dbReference type="Gene3D" id="4.10.1130.20">
    <property type="match status" value="2"/>
</dbReference>
<dbReference type="InterPro" id="IPR007051">
    <property type="entry name" value="CHORD_dom"/>
</dbReference>
<proteinExistence type="predicted"/>
<reference evidence="7" key="1">
    <citation type="journal article" date="2020" name="Stud. Mycol.">
        <title>101 Dothideomycetes genomes: a test case for predicting lifestyles and emergence of pathogens.</title>
        <authorList>
            <person name="Haridas S."/>
            <person name="Albert R."/>
            <person name="Binder M."/>
            <person name="Bloem J."/>
            <person name="Labutti K."/>
            <person name="Salamov A."/>
            <person name="Andreopoulos B."/>
            <person name="Baker S."/>
            <person name="Barry K."/>
            <person name="Bills G."/>
            <person name="Bluhm B."/>
            <person name="Cannon C."/>
            <person name="Castanera R."/>
            <person name="Culley D."/>
            <person name="Daum C."/>
            <person name="Ezra D."/>
            <person name="Gonzalez J."/>
            <person name="Henrissat B."/>
            <person name="Kuo A."/>
            <person name="Liang C."/>
            <person name="Lipzen A."/>
            <person name="Lutzoni F."/>
            <person name="Magnuson J."/>
            <person name="Mondo S."/>
            <person name="Nolan M."/>
            <person name="Ohm R."/>
            <person name="Pangilinan J."/>
            <person name="Park H.-J."/>
            <person name="Ramirez L."/>
            <person name="Alfaro M."/>
            <person name="Sun H."/>
            <person name="Tritt A."/>
            <person name="Yoshinaga Y."/>
            <person name="Zwiers L.-H."/>
            <person name="Turgeon B."/>
            <person name="Goodwin S."/>
            <person name="Spatafora J."/>
            <person name="Crous P."/>
            <person name="Grigoriev I."/>
        </authorList>
    </citation>
    <scope>NUCLEOTIDE SEQUENCE</scope>
    <source>
        <strain evidence="7">CBS 627.86</strain>
    </source>
</reference>
<keyword evidence="2" id="KW-0677">Repeat</keyword>
<gene>
    <name evidence="7" type="ORF">BDV96DRAFT_565141</name>
</gene>
<evidence type="ECO:0000256" key="4">
    <source>
        <dbReference type="SAM" id="MobiDB-lite"/>
    </source>
</evidence>
<dbReference type="AlphaFoldDB" id="A0A6A5ZNW8"/>
<dbReference type="GO" id="GO:0046872">
    <property type="term" value="F:metal ion binding"/>
    <property type="evidence" value="ECO:0007669"/>
    <property type="project" value="UniProtKB-KW"/>
</dbReference>
<dbReference type="OrthoDB" id="1898560at2759"/>
<evidence type="ECO:0000313" key="8">
    <source>
        <dbReference type="Proteomes" id="UP000799770"/>
    </source>
</evidence>
<feature type="region of interest" description="Disordered" evidence="4">
    <location>
        <begin position="92"/>
        <end position="186"/>
    </location>
</feature>
<keyword evidence="3" id="KW-0862">Zinc</keyword>
<dbReference type="InterPro" id="IPR007052">
    <property type="entry name" value="CS_dom"/>
</dbReference>
<accession>A0A6A5ZNW8</accession>
<dbReference type="Gene3D" id="2.60.40.790">
    <property type="match status" value="1"/>
</dbReference>
<name>A0A6A5ZNW8_9PLEO</name>
<keyword evidence="8" id="KW-1185">Reference proteome</keyword>